<dbReference type="PRINTS" id="PR01438">
    <property type="entry name" value="UNVRSLSTRESS"/>
</dbReference>
<dbReference type="SUPFAM" id="SSF52402">
    <property type="entry name" value="Adenine nucleotide alpha hydrolases-like"/>
    <property type="match status" value="1"/>
</dbReference>
<organism evidence="3 4">
    <name type="scientific">Bordetella genomosp. 10</name>
    <dbReference type="NCBI Taxonomy" id="1416804"/>
    <lineage>
        <taxon>Bacteria</taxon>
        <taxon>Pseudomonadati</taxon>
        <taxon>Pseudomonadota</taxon>
        <taxon>Betaproteobacteria</taxon>
        <taxon>Burkholderiales</taxon>
        <taxon>Alcaligenaceae</taxon>
        <taxon>Bordetella</taxon>
    </lineage>
</organism>
<comment type="caution">
    <text evidence="3">The sequence shown here is derived from an EMBL/GenBank/DDBJ whole genome shotgun (WGS) entry which is preliminary data.</text>
</comment>
<gene>
    <name evidence="3" type="ORF">CAL29_25265</name>
</gene>
<dbReference type="PANTHER" id="PTHR46268">
    <property type="entry name" value="STRESS RESPONSE PROTEIN NHAX"/>
    <property type="match status" value="1"/>
</dbReference>
<dbReference type="EMBL" id="NEVM01000005">
    <property type="protein sequence ID" value="OZI32479.1"/>
    <property type="molecule type" value="Genomic_DNA"/>
</dbReference>
<sequence>MNKETTVINNVLIPTDGSECATAALERGVSLAADLKAKVTFLMVREPFRMLSAESAQIERVKSEFTQYETDRARGVLERATAIAAKAGVACAALQVEHARPYEAIIEAARKCEADIIAMGSHGLGGVRAVVLGSVTQKVLTHCLIPVLVYR</sequence>
<evidence type="ECO:0000313" key="4">
    <source>
        <dbReference type="Proteomes" id="UP000216020"/>
    </source>
</evidence>
<proteinExistence type="inferred from homology"/>
<dbReference type="PANTHER" id="PTHR46268:SF15">
    <property type="entry name" value="UNIVERSAL STRESS PROTEIN HP_0031"/>
    <property type="match status" value="1"/>
</dbReference>
<dbReference type="Proteomes" id="UP000216020">
    <property type="component" value="Unassembled WGS sequence"/>
</dbReference>
<name>A0A261S538_9BORD</name>
<dbReference type="CDD" id="cd00293">
    <property type="entry name" value="USP-like"/>
    <property type="match status" value="1"/>
</dbReference>
<feature type="domain" description="UspA" evidence="2">
    <location>
        <begin position="9"/>
        <end position="151"/>
    </location>
</feature>
<dbReference type="AlphaFoldDB" id="A0A261S538"/>
<protein>
    <submittedName>
        <fullName evidence="3">Universal stress protein</fullName>
    </submittedName>
</protein>
<evidence type="ECO:0000313" key="3">
    <source>
        <dbReference type="EMBL" id="OZI32479.1"/>
    </source>
</evidence>
<keyword evidence="4" id="KW-1185">Reference proteome</keyword>
<comment type="similarity">
    <text evidence="1">Belongs to the universal stress protein A family.</text>
</comment>
<dbReference type="InterPro" id="IPR014729">
    <property type="entry name" value="Rossmann-like_a/b/a_fold"/>
</dbReference>
<dbReference type="InterPro" id="IPR006015">
    <property type="entry name" value="Universal_stress_UspA"/>
</dbReference>
<evidence type="ECO:0000256" key="1">
    <source>
        <dbReference type="ARBA" id="ARBA00008791"/>
    </source>
</evidence>
<reference evidence="4" key="1">
    <citation type="submission" date="2017-05" db="EMBL/GenBank/DDBJ databases">
        <title>Complete and WGS of Bordetella genogroups.</title>
        <authorList>
            <person name="Spilker T."/>
            <person name="Lipuma J."/>
        </authorList>
    </citation>
    <scope>NUCLEOTIDE SEQUENCE [LARGE SCALE GENOMIC DNA]</scope>
    <source>
        <strain evidence="4">AU16122</strain>
    </source>
</reference>
<dbReference type="Gene3D" id="3.40.50.620">
    <property type="entry name" value="HUPs"/>
    <property type="match status" value="1"/>
</dbReference>
<evidence type="ECO:0000259" key="2">
    <source>
        <dbReference type="Pfam" id="PF00582"/>
    </source>
</evidence>
<accession>A0A261S538</accession>
<dbReference type="Pfam" id="PF00582">
    <property type="entry name" value="Usp"/>
    <property type="match status" value="1"/>
</dbReference>
<dbReference type="InterPro" id="IPR006016">
    <property type="entry name" value="UspA"/>
</dbReference>